<dbReference type="Proteomes" id="UP000192917">
    <property type="component" value="Unassembled WGS sequence"/>
</dbReference>
<organism evidence="2 3">
    <name type="scientific">Tistlia consotensis USBA 355</name>
    <dbReference type="NCBI Taxonomy" id="560819"/>
    <lineage>
        <taxon>Bacteria</taxon>
        <taxon>Pseudomonadati</taxon>
        <taxon>Pseudomonadota</taxon>
        <taxon>Alphaproteobacteria</taxon>
        <taxon>Rhodospirillales</taxon>
        <taxon>Rhodovibrionaceae</taxon>
        <taxon>Tistlia</taxon>
    </lineage>
</organism>
<accession>A0A1Y6C2E4</accession>
<feature type="signal peptide" evidence="1">
    <location>
        <begin position="1"/>
        <end position="23"/>
    </location>
</feature>
<name>A0A1Y6C2E4_9PROT</name>
<evidence type="ECO:0000313" key="2">
    <source>
        <dbReference type="EMBL" id="SMF41889.1"/>
    </source>
</evidence>
<dbReference type="EMBL" id="FWZX01000014">
    <property type="protein sequence ID" value="SMF41889.1"/>
    <property type="molecule type" value="Genomic_DNA"/>
</dbReference>
<dbReference type="AlphaFoldDB" id="A0A1Y6C2E4"/>
<dbReference type="RefSeq" id="WP_089229720.1">
    <property type="nucleotide sequence ID" value="NZ_FWZX01000014.1"/>
</dbReference>
<reference evidence="2 3" key="1">
    <citation type="submission" date="2017-04" db="EMBL/GenBank/DDBJ databases">
        <authorList>
            <person name="Afonso C.L."/>
            <person name="Miller P.J."/>
            <person name="Scott M.A."/>
            <person name="Spackman E."/>
            <person name="Goraichik I."/>
            <person name="Dimitrov K.M."/>
            <person name="Suarez D.L."/>
            <person name="Swayne D.E."/>
        </authorList>
    </citation>
    <scope>NUCLEOTIDE SEQUENCE [LARGE SCALE GENOMIC DNA]</scope>
    <source>
        <strain evidence="2 3">USBA 355</strain>
    </source>
</reference>
<keyword evidence="1" id="KW-0732">Signal</keyword>
<feature type="chain" id="PRO_5013255304" evidence="1">
    <location>
        <begin position="24"/>
        <end position="177"/>
    </location>
</feature>
<sequence>MSTLSRSAILLVAALFAGAVAPAVVSAGQEKAVPQAARNPLLDKVLKANGRFKNVSAALGEGYAPIPCASGAGGGAMGIHYVNATYLKDDAIDLAHPEAVMYEPQPDGRLELVGVEYITFKGSASLEGQLFNFAGAPNRYGLPPYYELHVWAWRHNPSGPFADMNPKVSCAAARYGR</sequence>
<keyword evidence="3" id="KW-1185">Reference proteome</keyword>
<proteinExistence type="predicted"/>
<gene>
    <name evidence="2" type="ORF">SAMN05428998_114131</name>
</gene>
<protein>
    <submittedName>
        <fullName evidence="2">Uncharacterized protein</fullName>
    </submittedName>
</protein>
<evidence type="ECO:0000313" key="3">
    <source>
        <dbReference type="Proteomes" id="UP000192917"/>
    </source>
</evidence>
<dbReference type="STRING" id="560819.SAMN05428998_114131"/>
<evidence type="ECO:0000256" key="1">
    <source>
        <dbReference type="SAM" id="SignalP"/>
    </source>
</evidence>